<feature type="transmembrane region" description="Helical" evidence="9">
    <location>
        <begin position="128"/>
        <end position="152"/>
    </location>
</feature>
<evidence type="ECO:0000256" key="2">
    <source>
        <dbReference type="ARBA" id="ARBA00022606"/>
    </source>
</evidence>
<dbReference type="OrthoDB" id="8724017at2759"/>
<feature type="transmembrane region" description="Helical" evidence="9">
    <location>
        <begin position="12"/>
        <end position="35"/>
    </location>
</feature>
<accession>A0A556U4I2</accession>
<feature type="transmembrane region" description="Helical" evidence="9">
    <location>
        <begin position="47"/>
        <end position="73"/>
    </location>
</feature>
<evidence type="ECO:0000313" key="11">
    <source>
        <dbReference type="Proteomes" id="UP000319801"/>
    </source>
</evidence>
<evidence type="ECO:0000313" key="10">
    <source>
        <dbReference type="EMBL" id="TSM60559.1"/>
    </source>
</evidence>
<feature type="transmembrane region" description="Helical" evidence="9">
    <location>
        <begin position="183"/>
        <end position="205"/>
    </location>
</feature>
<keyword evidence="7" id="KW-0675">Receptor</keyword>
<comment type="caution">
    <text evidence="10">The sequence shown here is derived from an EMBL/GenBank/DDBJ whole genome shotgun (WGS) entry which is preliminary data.</text>
</comment>
<sequence>MAKVIALANIPFAIVCSPFCICTIVLNVFYIFCIWKPTVGVNLRQPLYFLLAAVLGNSTVQQLLTMISIVLCFSKPPEWVLIVNIAIILQAFGSSFSINAWISIFYYMKIVPHHNKPFIWVKNNIKGIIFAGFVFDQTLLMSALAIGAAAYLTPLAANDLNRTKLIGIPIVNGGLYKVCSGMILAYLICPLFTLLLSWGRTFFYLRRHIRRMNQTTSFSSPPQQRNHVRVTITGIVQTALFLPSSLYALIMTLLFTTLYDTLDSDKHITITITSMSNMANIVCLGFSQSVFRLRVIALLKKLKNALCSGDQK</sequence>
<dbReference type="PANTHER" id="PTHR11394:SF137">
    <property type="entry name" value="C-X-C CHEMOKINE RECEPTOR TYPE 3 ISOFORM X1-RELATED"/>
    <property type="match status" value="1"/>
</dbReference>
<keyword evidence="4 9" id="KW-1133">Transmembrane helix</keyword>
<evidence type="ECO:0000256" key="9">
    <source>
        <dbReference type="SAM" id="Phobius"/>
    </source>
</evidence>
<evidence type="ECO:0000256" key="8">
    <source>
        <dbReference type="ARBA" id="ARBA00023224"/>
    </source>
</evidence>
<reference evidence="10 11" key="1">
    <citation type="journal article" date="2019" name="Genome Biol. Evol.">
        <title>Whole-Genome Sequencing of the Giant Devil Catfish, Bagarius yarrelli.</title>
        <authorList>
            <person name="Jiang W."/>
            <person name="Lv Y."/>
            <person name="Cheng L."/>
            <person name="Yang K."/>
            <person name="Chao B."/>
            <person name="Wang X."/>
            <person name="Li Y."/>
            <person name="Pan X."/>
            <person name="You X."/>
            <person name="Zhang Y."/>
            <person name="Yang J."/>
            <person name="Li J."/>
            <person name="Zhang X."/>
            <person name="Liu S."/>
            <person name="Sun C."/>
            <person name="Yang J."/>
            <person name="Shi Q."/>
        </authorList>
    </citation>
    <scope>NUCLEOTIDE SEQUENCE [LARGE SCALE GENOMIC DNA]</scope>
    <source>
        <strain evidence="10">JWS20170419001</strain>
        <tissue evidence="10">Muscle</tissue>
    </source>
</reference>
<feature type="transmembrane region" description="Helical" evidence="9">
    <location>
        <begin position="226"/>
        <end position="250"/>
    </location>
</feature>
<proteinExistence type="predicted"/>
<keyword evidence="8" id="KW-0807">Transducer</keyword>
<evidence type="ECO:0000256" key="4">
    <source>
        <dbReference type="ARBA" id="ARBA00022989"/>
    </source>
</evidence>
<keyword evidence="6 9" id="KW-0472">Membrane</keyword>
<dbReference type="EMBL" id="VCAZ01000047">
    <property type="protein sequence ID" value="TSM60559.1"/>
    <property type="molecule type" value="Genomic_DNA"/>
</dbReference>
<feature type="transmembrane region" description="Helical" evidence="9">
    <location>
        <begin position="79"/>
        <end position="107"/>
    </location>
</feature>
<evidence type="ECO:0000256" key="6">
    <source>
        <dbReference type="ARBA" id="ARBA00023136"/>
    </source>
</evidence>
<comment type="subcellular location">
    <subcellularLocation>
        <location evidence="1">Membrane</location>
        <topology evidence="1">Multi-pass membrane protein</topology>
    </subcellularLocation>
</comment>
<keyword evidence="3 9" id="KW-0812">Transmembrane</keyword>
<evidence type="ECO:0000256" key="7">
    <source>
        <dbReference type="ARBA" id="ARBA00023170"/>
    </source>
</evidence>
<dbReference type="GO" id="GO:0016020">
    <property type="term" value="C:membrane"/>
    <property type="evidence" value="ECO:0007669"/>
    <property type="project" value="UniProtKB-SubCell"/>
</dbReference>
<dbReference type="GO" id="GO:0004930">
    <property type="term" value="F:G protein-coupled receptor activity"/>
    <property type="evidence" value="ECO:0007669"/>
    <property type="project" value="UniProtKB-KW"/>
</dbReference>
<keyword evidence="5" id="KW-0297">G-protein coupled receptor</keyword>
<organism evidence="10 11">
    <name type="scientific">Bagarius yarrelli</name>
    <name type="common">Goonch</name>
    <name type="synonym">Bagrus yarrelli</name>
    <dbReference type="NCBI Taxonomy" id="175774"/>
    <lineage>
        <taxon>Eukaryota</taxon>
        <taxon>Metazoa</taxon>
        <taxon>Chordata</taxon>
        <taxon>Craniata</taxon>
        <taxon>Vertebrata</taxon>
        <taxon>Euteleostomi</taxon>
        <taxon>Actinopterygii</taxon>
        <taxon>Neopterygii</taxon>
        <taxon>Teleostei</taxon>
        <taxon>Ostariophysi</taxon>
        <taxon>Siluriformes</taxon>
        <taxon>Sisoridae</taxon>
        <taxon>Sisorinae</taxon>
        <taxon>Bagarius</taxon>
    </lineage>
</organism>
<dbReference type="SUPFAM" id="SSF81321">
    <property type="entry name" value="Family A G protein-coupled receptor-like"/>
    <property type="match status" value="1"/>
</dbReference>
<evidence type="ECO:0000256" key="1">
    <source>
        <dbReference type="ARBA" id="ARBA00004141"/>
    </source>
</evidence>
<dbReference type="AlphaFoldDB" id="A0A556U4I2"/>
<gene>
    <name evidence="10" type="ORF">Baya_8631</name>
</gene>
<evidence type="ECO:0000256" key="5">
    <source>
        <dbReference type="ARBA" id="ARBA00023040"/>
    </source>
</evidence>
<evidence type="ECO:0000256" key="3">
    <source>
        <dbReference type="ARBA" id="ARBA00022692"/>
    </source>
</evidence>
<name>A0A556U4I2_BAGYA</name>
<dbReference type="Gene3D" id="1.20.1070.10">
    <property type="entry name" value="Rhodopsin 7-helix transmembrane proteins"/>
    <property type="match status" value="1"/>
</dbReference>
<keyword evidence="2" id="KW-0716">Sensory transduction</keyword>
<dbReference type="Proteomes" id="UP000319801">
    <property type="component" value="Unassembled WGS sequence"/>
</dbReference>
<feature type="transmembrane region" description="Helical" evidence="9">
    <location>
        <begin position="270"/>
        <end position="291"/>
    </location>
</feature>
<evidence type="ECO:0008006" key="12">
    <source>
        <dbReference type="Google" id="ProtNLM"/>
    </source>
</evidence>
<dbReference type="PANTHER" id="PTHR11394">
    <property type="entry name" value="TASTE RECEPTOR TYPE 2"/>
    <property type="match status" value="1"/>
</dbReference>
<keyword evidence="11" id="KW-1185">Reference proteome</keyword>
<protein>
    <recommendedName>
        <fullName evidence="12">Taste receptor type 2</fullName>
    </recommendedName>
</protein>